<organism evidence="1 2">
    <name type="scientific">Catharanthus roseus</name>
    <name type="common">Madagascar periwinkle</name>
    <name type="synonym">Vinca rosea</name>
    <dbReference type="NCBI Taxonomy" id="4058"/>
    <lineage>
        <taxon>Eukaryota</taxon>
        <taxon>Viridiplantae</taxon>
        <taxon>Streptophyta</taxon>
        <taxon>Embryophyta</taxon>
        <taxon>Tracheophyta</taxon>
        <taxon>Spermatophyta</taxon>
        <taxon>Magnoliopsida</taxon>
        <taxon>eudicotyledons</taxon>
        <taxon>Gunneridae</taxon>
        <taxon>Pentapetalae</taxon>
        <taxon>asterids</taxon>
        <taxon>lamiids</taxon>
        <taxon>Gentianales</taxon>
        <taxon>Apocynaceae</taxon>
        <taxon>Rauvolfioideae</taxon>
        <taxon>Vinceae</taxon>
        <taxon>Catharanthinae</taxon>
        <taxon>Catharanthus</taxon>
    </lineage>
</organism>
<accession>A0ACC0BRU5</accession>
<evidence type="ECO:0000313" key="1">
    <source>
        <dbReference type="EMBL" id="KAI5675381.1"/>
    </source>
</evidence>
<evidence type="ECO:0000313" key="2">
    <source>
        <dbReference type="Proteomes" id="UP001060085"/>
    </source>
</evidence>
<proteinExistence type="predicted"/>
<reference evidence="2" key="1">
    <citation type="journal article" date="2023" name="Nat. Plants">
        <title>Single-cell RNA sequencing provides a high-resolution roadmap for understanding the multicellular compartmentation of specialized metabolism.</title>
        <authorList>
            <person name="Sun S."/>
            <person name="Shen X."/>
            <person name="Li Y."/>
            <person name="Li Y."/>
            <person name="Wang S."/>
            <person name="Li R."/>
            <person name="Zhang H."/>
            <person name="Shen G."/>
            <person name="Guo B."/>
            <person name="Wei J."/>
            <person name="Xu J."/>
            <person name="St-Pierre B."/>
            <person name="Chen S."/>
            <person name="Sun C."/>
        </authorList>
    </citation>
    <scope>NUCLEOTIDE SEQUENCE [LARGE SCALE GENOMIC DNA]</scope>
</reference>
<name>A0ACC0BRU5_CATRO</name>
<keyword evidence="2" id="KW-1185">Reference proteome</keyword>
<protein>
    <submittedName>
        <fullName evidence="1">Uncharacterized protein</fullName>
    </submittedName>
</protein>
<dbReference type="Proteomes" id="UP001060085">
    <property type="component" value="Linkage Group LG02"/>
</dbReference>
<comment type="caution">
    <text evidence="1">The sequence shown here is derived from an EMBL/GenBank/DDBJ whole genome shotgun (WGS) entry which is preliminary data.</text>
</comment>
<sequence>MVEMEKLQKQGVLLRITATALLILTLLLVRFNTQTKVLFLTLVKKATYRDLDPLFVLVWVDLAAAAYNVVHVLICFFFPIKEELGTIYRSLAWASYLVDQGVVYLVFAANSAATEASLLAVKGSNSFQWMKVCNRFTRFCYQVGGALFCGLLASIVLALVSSLSAYRLFRLYSTKQFLLLKKK</sequence>
<dbReference type="EMBL" id="CM044702">
    <property type="protein sequence ID" value="KAI5675381.1"/>
    <property type="molecule type" value="Genomic_DNA"/>
</dbReference>
<gene>
    <name evidence="1" type="ORF">M9H77_06331</name>
</gene>